<feature type="non-terminal residue" evidence="2">
    <location>
        <position position="1148"/>
    </location>
</feature>
<protein>
    <submittedName>
        <fullName evidence="2">Uncharacterized protein</fullName>
    </submittedName>
</protein>
<reference evidence="2 3" key="1">
    <citation type="journal article" date="2018" name="PLoS ONE">
        <title>The draft genome of Kipferlia bialata reveals reductive genome evolution in fornicate parasites.</title>
        <authorList>
            <person name="Tanifuji G."/>
            <person name="Takabayashi S."/>
            <person name="Kume K."/>
            <person name="Takagi M."/>
            <person name="Nakayama T."/>
            <person name="Kamikawa R."/>
            <person name="Inagaki Y."/>
            <person name="Hashimoto T."/>
        </authorList>
    </citation>
    <scope>NUCLEOTIDE SEQUENCE [LARGE SCALE GENOMIC DNA]</scope>
    <source>
        <strain evidence="2">NY0173</strain>
    </source>
</reference>
<name>A0A9K3GJ39_9EUKA</name>
<feature type="transmembrane region" description="Helical" evidence="1">
    <location>
        <begin position="1061"/>
        <end position="1084"/>
    </location>
</feature>
<dbReference type="AlphaFoldDB" id="A0A9K3GJ39"/>
<dbReference type="Proteomes" id="UP000265618">
    <property type="component" value="Unassembled WGS sequence"/>
</dbReference>
<keyword evidence="3" id="KW-1185">Reference proteome</keyword>
<evidence type="ECO:0000313" key="2">
    <source>
        <dbReference type="EMBL" id="GIQ84687.1"/>
    </source>
</evidence>
<keyword evidence="1" id="KW-0472">Membrane</keyword>
<keyword evidence="1" id="KW-0812">Transmembrane</keyword>
<dbReference type="EMBL" id="BDIP01001577">
    <property type="protein sequence ID" value="GIQ84687.1"/>
    <property type="molecule type" value="Genomic_DNA"/>
</dbReference>
<sequence>WEDCAVIELVADEYLRPEGSSFHCHYSLSNPMRSSGWVLGYKNQAGSLWNTAYMEDELDNYAMYPVNSSVKNLNHLSLQCTGNIEPGFDTLTLHTGICSIGFGNSIDLHDYSTIETYTGRLDFVQEVFLTGDATCAYLVFDTNGSNQDYPGFHCYYSWVQDVYTETDAKGDGSRTLSRDGGGDTFYLYPSDTSLGMLGLDVTAMLVPGDTLSLYTGTCSGAGSKTSADDVTLVETLVVDAPGSSSTYDTDTDTVGVVMDRSLVLTGSENCAFFEVEAMTPLPETSGDRSIDFTYEWTPVDVTVPHTYSFSDMSAHVTNMYPEMAKSDDQYLMYPYPSKWAAPIRAFAISCQEKGGRTDGLTLSVARCLCNHPSYDGFHIEDPDSISLVGESYTGSLFVSNSLMPEQHTTSLNTHPDISSHDPHNCLRVQWNTPEDAPDGSGFECDYAWTKVYDGQNMSYTVQEEMGHITNVGYINNQHEKYAMVAYEGTNHVSIVCEGQTEPGDVLSIHRAVFTSDGDTDVVLSSEELWSHSGTIDHTQEVSLSGSDNCVYLGWDTDNEGTHAIGYECSYEWRSDTATLTDQSGSFSQDTYEEVFDGDRYILFPDTLLPEVVVSCRGSATGTDSLSLYAAHCEGGGSTAVVTDSVLLQTSTPGSLDLSASPQPHDDQNCVYLQWDLADKRTTEEFSCTYEWRQDVYTYGGVEGTFTNGGYFTDQDDRYFLFPDSLEGPSSHVQLSIEGELSDGDYVSVYTGVCSSGEAGTVVSQVSDALWSQGEVLSMDMGVEISGDENCVFLEFTTAASSHSPSTGFTCTYTWHYDMYTFHDSEGTVSSVGNFDNQHDTYMIYFPEDVTTTDHAIAVTCTGDGVSNTLLLYTGTCTGDGPSASVSASTFMTGDAGAIDMQSRPTPPAGDNCAYLKWDVTTTSPTTQFQCDYQWLPTVEVYTEETGTIQNTSFYDEEQSTYIMYPTDTDGYFNTLYVNCSGSTGNSDIVSLYTAHCSEDGDAVTLSDPILVESDDGTVNIDHSLIIRGLDVNCAYILYDAGGVASSYFTGFTCTYAWTFGWTWLLVAAVVLVTLILLVVVWCVLRHYMCPPRKSYLLEGLPSVSSGSLDGDKKDEGVHQPDINRLDDVAYWGSTDNISMYQPHSFNGH</sequence>
<comment type="caution">
    <text evidence="2">The sequence shown here is derived from an EMBL/GenBank/DDBJ whole genome shotgun (WGS) entry which is preliminary data.</text>
</comment>
<proteinExistence type="predicted"/>
<evidence type="ECO:0000256" key="1">
    <source>
        <dbReference type="SAM" id="Phobius"/>
    </source>
</evidence>
<keyword evidence="1" id="KW-1133">Transmembrane helix</keyword>
<accession>A0A9K3GJ39</accession>
<organism evidence="2 3">
    <name type="scientific">Kipferlia bialata</name>
    <dbReference type="NCBI Taxonomy" id="797122"/>
    <lineage>
        <taxon>Eukaryota</taxon>
        <taxon>Metamonada</taxon>
        <taxon>Carpediemonas-like organisms</taxon>
        <taxon>Kipferlia</taxon>
    </lineage>
</organism>
<evidence type="ECO:0000313" key="3">
    <source>
        <dbReference type="Proteomes" id="UP000265618"/>
    </source>
</evidence>
<gene>
    <name evidence="2" type="ORF">KIPB_006232</name>
</gene>